<dbReference type="STRING" id="565045.NOR51B_2100"/>
<keyword evidence="2" id="KW-0813">Transport</keyword>
<keyword evidence="8" id="KW-0798">TonB box</keyword>
<keyword evidence="10" id="KW-0998">Cell outer membrane</keyword>
<keyword evidence="6" id="KW-0408">Iron</keyword>
<dbReference type="Pfam" id="PF00593">
    <property type="entry name" value="TonB_dep_Rec_b-barrel"/>
    <property type="match status" value="1"/>
</dbReference>
<proteinExistence type="predicted"/>
<evidence type="ECO:0000313" key="12">
    <source>
        <dbReference type="EMBL" id="EED36152.1"/>
    </source>
</evidence>
<evidence type="ECO:0000256" key="5">
    <source>
        <dbReference type="ARBA" id="ARBA00022692"/>
    </source>
</evidence>
<keyword evidence="12" id="KW-0675">Receptor</keyword>
<accession>B8KTB1</accession>
<keyword evidence="9" id="KW-0472">Membrane</keyword>
<dbReference type="InterPro" id="IPR000531">
    <property type="entry name" value="Beta-barrel_TonB"/>
</dbReference>
<reference evidence="13" key="1">
    <citation type="journal article" date="2013" name="BMC Microbiol.">
        <title>Taxonomy and evolution of bacteriochlorophyll a-containing members of the OM60/NOR5 clade of marine gammaproteobacteria: description of Luminiphilus syltensis gen. nov., sp. nov., reclassification of Haliea rubra as Pseudohaliea rubra gen. nov., comb. nov., and emendation of Chromatocurvus halotolerans.</title>
        <authorList>
            <person name="Spring S."/>
            <person name="Riedel T."/>
            <person name="Sproer C."/>
            <person name="Yan S."/>
            <person name="Harder J."/>
            <person name="Fuchs B.M."/>
        </authorList>
    </citation>
    <scope>NUCLEOTIDE SEQUENCE [LARGE SCALE GENOMIC DNA]</scope>
    <source>
        <strain evidence="13">NOR51-B</strain>
    </source>
</reference>
<keyword evidence="5" id="KW-0812">Transmembrane</keyword>
<evidence type="ECO:0000256" key="4">
    <source>
        <dbReference type="ARBA" id="ARBA00022496"/>
    </source>
</evidence>
<dbReference type="SUPFAM" id="SSF56935">
    <property type="entry name" value="Porins"/>
    <property type="match status" value="1"/>
</dbReference>
<dbReference type="PANTHER" id="PTHR32552">
    <property type="entry name" value="FERRICHROME IRON RECEPTOR-RELATED"/>
    <property type="match status" value="1"/>
</dbReference>
<dbReference type="PANTHER" id="PTHR32552:SF81">
    <property type="entry name" value="TONB-DEPENDENT OUTER MEMBRANE RECEPTOR"/>
    <property type="match status" value="1"/>
</dbReference>
<dbReference type="Proteomes" id="UP000004699">
    <property type="component" value="Unassembled WGS sequence"/>
</dbReference>
<evidence type="ECO:0000256" key="1">
    <source>
        <dbReference type="ARBA" id="ARBA00004571"/>
    </source>
</evidence>
<evidence type="ECO:0000256" key="2">
    <source>
        <dbReference type="ARBA" id="ARBA00022448"/>
    </source>
</evidence>
<dbReference type="GO" id="GO:0009279">
    <property type="term" value="C:cell outer membrane"/>
    <property type="evidence" value="ECO:0007669"/>
    <property type="project" value="UniProtKB-SubCell"/>
</dbReference>
<comment type="subcellular location">
    <subcellularLocation>
        <location evidence="1">Cell outer membrane</location>
        <topology evidence="1">Multi-pass membrane protein</topology>
    </subcellularLocation>
</comment>
<evidence type="ECO:0000256" key="3">
    <source>
        <dbReference type="ARBA" id="ARBA00022452"/>
    </source>
</evidence>
<keyword evidence="4" id="KW-0410">Iron transport</keyword>
<dbReference type="eggNOG" id="COG1629">
    <property type="taxonomic scope" value="Bacteria"/>
</dbReference>
<dbReference type="HOGENOM" id="CLU_420812_0_0_6"/>
<name>B8KTB1_9GAMM</name>
<evidence type="ECO:0000313" key="13">
    <source>
        <dbReference type="Proteomes" id="UP000004699"/>
    </source>
</evidence>
<feature type="domain" description="TonB-dependent receptor-like beta-barrel" evidence="11">
    <location>
        <begin position="131"/>
        <end position="614"/>
    </location>
</feature>
<dbReference type="InterPro" id="IPR036942">
    <property type="entry name" value="Beta-barrel_TonB_sf"/>
</dbReference>
<dbReference type="AlphaFoldDB" id="B8KTB1"/>
<sequence length="651" mass="70159">MGQFDSEANAMRYVAEGAFGGPLSETVAARAAFRYSKQDPYLKNLYSNDDQLPFLGDPGPGAGADLGDDDTIAARLRFAFTPSDDLRMDLSFNYSDSEVNTGPYQSKSTLGIATEVNGNLELINVVNTPADETRLTAVVDADGNDTGLDGGADIEDGDSFLPGGGGGLPGRLAPGADFFGYLDPDGDDFTFSGDFAFRDQGSVENSGVNFRLIYDLSDTTTFTSITDYKDYEKLLFIDVDAAPVNQLANYAGVDASSFTQEFRLSGETERSRWVAGLYYLNIDSESDNGLKGPQNSFADVFGGSPIDVGTVANLETDSYSIFGQYEYDFSDKLTVIAGLRAMQEEKDFGLVLGVAPSDGSRVVNSSPCFSGQLDACFPGTGVSYEDDFSENFWAGKLQLTYDVSDDLMLYAGVNRGVKAGSYNAPLLGAYFGSGGDAGLPYDEEVLTSYEGGFKATLGGGTTRINATAFYYDYKDYQAFLFVGVGGVVTNQDADNYGVELEIQTTPVDGLDLIISGAYFDATVKDVSLRNGSPLPPSDVDPTYAPELQATALARYSFDAFGGLMAIQGDISYSDEYYYNLRNFDADKFDSYVVANAQLSYAVDDWLATLAVRNLTDERVGIQGFDLATLCGCNEVAYKAPRYFSFGLRKDF</sequence>
<organism evidence="12 13">
    <name type="scientific">Luminiphilus syltensis NOR5-1B</name>
    <dbReference type="NCBI Taxonomy" id="565045"/>
    <lineage>
        <taxon>Bacteria</taxon>
        <taxon>Pseudomonadati</taxon>
        <taxon>Pseudomonadota</taxon>
        <taxon>Gammaproteobacteria</taxon>
        <taxon>Cellvibrionales</taxon>
        <taxon>Halieaceae</taxon>
        <taxon>Luminiphilus</taxon>
    </lineage>
</organism>
<evidence type="ECO:0000259" key="11">
    <source>
        <dbReference type="Pfam" id="PF00593"/>
    </source>
</evidence>
<evidence type="ECO:0000256" key="8">
    <source>
        <dbReference type="ARBA" id="ARBA00023077"/>
    </source>
</evidence>
<keyword evidence="13" id="KW-1185">Reference proteome</keyword>
<dbReference type="EMBL" id="DS999411">
    <property type="protein sequence ID" value="EED36152.1"/>
    <property type="molecule type" value="Genomic_DNA"/>
</dbReference>
<keyword evidence="3" id="KW-1134">Transmembrane beta strand</keyword>
<dbReference type="InterPro" id="IPR039426">
    <property type="entry name" value="TonB-dep_rcpt-like"/>
</dbReference>
<dbReference type="eggNOG" id="COG4771">
    <property type="taxonomic scope" value="Bacteria"/>
</dbReference>
<evidence type="ECO:0000256" key="7">
    <source>
        <dbReference type="ARBA" id="ARBA00023065"/>
    </source>
</evidence>
<gene>
    <name evidence="12" type="ORF">NOR51B_2100</name>
</gene>
<evidence type="ECO:0000256" key="9">
    <source>
        <dbReference type="ARBA" id="ARBA00023136"/>
    </source>
</evidence>
<evidence type="ECO:0000256" key="6">
    <source>
        <dbReference type="ARBA" id="ARBA00023004"/>
    </source>
</evidence>
<dbReference type="Gene3D" id="2.40.170.20">
    <property type="entry name" value="TonB-dependent receptor, beta-barrel domain"/>
    <property type="match status" value="1"/>
</dbReference>
<keyword evidence="7" id="KW-0406">Ion transport</keyword>
<evidence type="ECO:0000256" key="10">
    <source>
        <dbReference type="ARBA" id="ARBA00023237"/>
    </source>
</evidence>
<protein>
    <submittedName>
        <fullName evidence="12">TonB-dependent receptor</fullName>
    </submittedName>
</protein>
<dbReference type="GO" id="GO:0006826">
    <property type="term" value="P:iron ion transport"/>
    <property type="evidence" value="ECO:0007669"/>
    <property type="project" value="UniProtKB-KW"/>
</dbReference>